<dbReference type="Proteomes" id="UP000325286">
    <property type="component" value="Chromosome"/>
</dbReference>
<keyword evidence="5 12" id="KW-0812">Transmembrane</keyword>
<evidence type="ECO:0000256" key="11">
    <source>
        <dbReference type="ARBA" id="ARBA00023136"/>
    </source>
</evidence>
<keyword evidence="10" id="KW-0482">Metalloprotease</keyword>
<evidence type="ECO:0000256" key="8">
    <source>
        <dbReference type="ARBA" id="ARBA00022833"/>
    </source>
</evidence>
<feature type="transmembrane region" description="Helical" evidence="12">
    <location>
        <begin position="123"/>
        <end position="149"/>
    </location>
</feature>
<feature type="transmembrane region" description="Helical" evidence="12">
    <location>
        <begin position="241"/>
        <end position="258"/>
    </location>
</feature>
<feature type="transmembrane region" description="Helical" evidence="12">
    <location>
        <begin position="20"/>
        <end position="41"/>
    </location>
</feature>
<dbReference type="PANTHER" id="PTHR39188">
    <property type="entry name" value="MEMBRANE-ASSOCIATED ZINC METALLOPROTEASE M50B"/>
    <property type="match status" value="1"/>
</dbReference>
<evidence type="ECO:0000256" key="7">
    <source>
        <dbReference type="ARBA" id="ARBA00022801"/>
    </source>
</evidence>
<dbReference type="PANTHER" id="PTHR39188:SF3">
    <property type="entry name" value="STAGE IV SPORULATION PROTEIN FB"/>
    <property type="match status" value="1"/>
</dbReference>
<feature type="domain" description="Peptidase M50" evidence="13">
    <location>
        <begin position="66"/>
        <end position="215"/>
    </location>
</feature>
<keyword evidence="8" id="KW-0862">Zinc</keyword>
<dbReference type="KEGG" id="rul:UC8_55660"/>
<evidence type="ECO:0000256" key="10">
    <source>
        <dbReference type="ARBA" id="ARBA00023049"/>
    </source>
</evidence>
<protein>
    <submittedName>
        <fullName evidence="14">Peptidase family M50</fullName>
    </submittedName>
</protein>
<proteinExistence type="inferred from homology"/>
<organism evidence="14 15">
    <name type="scientific">Roseimaritima ulvae</name>
    <dbReference type="NCBI Taxonomy" id="980254"/>
    <lineage>
        <taxon>Bacteria</taxon>
        <taxon>Pseudomonadati</taxon>
        <taxon>Planctomycetota</taxon>
        <taxon>Planctomycetia</taxon>
        <taxon>Pirellulales</taxon>
        <taxon>Pirellulaceae</taxon>
        <taxon>Roseimaritima</taxon>
    </lineage>
</organism>
<keyword evidence="11 12" id="KW-0472">Membrane</keyword>
<reference evidence="14 15" key="1">
    <citation type="submission" date="2019-08" db="EMBL/GenBank/DDBJ databases">
        <title>Deep-cultivation of Planctomycetes and their phenomic and genomic characterization uncovers novel biology.</title>
        <authorList>
            <person name="Wiegand S."/>
            <person name="Jogler M."/>
            <person name="Boedeker C."/>
            <person name="Pinto D."/>
            <person name="Vollmers J."/>
            <person name="Rivas-Marin E."/>
            <person name="Kohn T."/>
            <person name="Peeters S.H."/>
            <person name="Heuer A."/>
            <person name="Rast P."/>
            <person name="Oberbeckmann S."/>
            <person name="Bunk B."/>
            <person name="Jeske O."/>
            <person name="Meyerdierks A."/>
            <person name="Storesund J.E."/>
            <person name="Kallscheuer N."/>
            <person name="Luecker S."/>
            <person name="Lage O.M."/>
            <person name="Pohl T."/>
            <person name="Merkel B.J."/>
            <person name="Hornburger P."/>
            <person name="Mueller R.-W."/>
            <person name="Bruemmer F."/>
            <person name="Labrenz M."/>
            <person name="Spormann A.M."/>
            <person name="Op den Camp H."/>
            <person name="Overmann J."/>
            <person name="Amann R."/>
            <person name="Jetten M.S.M."/>
            <person name="Mascher T."/>
            <person name="Medema M.H."/>
            <person name="Devos D.P."/>
            <person name="Kaster A.-K."/>
            <person name="Ovreas L."/>
            <person name="Rohde M."/>
            <person name="Galperin M.Y."/>
            <person name="Jogler C."/>
        </authorList>
    </citation>
    <scope>NUCLEOTIDE SEQUENCE [LARGE SCALE GENOMIC DNA]</scope>
    <source>
        <strain evidence="14 15">UC8</strain>
    </source>
</reference>
<evidence type="ECO:0000256" key="2">
    <source>
        <dbReference type="ARBA" id="ARBA00004141"/>
    </source>
</evidence>
<comment type="cofactor">
    <cofactor evidence="1">
        <name>Zn(2+)</name>
        <dbReference type="ChEBI" id="CHEBI:29105"/>
    </cofactor>
</comment>
<dbReference type="EMBL" id="CP042914">
    <property type="protein sequence ID" value="QEG43515.1"/>
    <property type="molecule type" value="Genomic_DNA"/>
</dbReference>
<feature type="transmembrane region" description="Helical" evidence="12">
    <location>
        <begin position="216"/>
        <end position="235"/>
    </location>
</feature>
<comment type="subcellular location">
    <subcellularLocation>
        <location evidence="2">Membrane</location>
        <topology evidence="2">Multi-pass membrane protein</topology>
    </subcellularLocation>
</comment>
<evidence type="ECO:0000256" key="6">
    <source>
        <dbReference type="ARBA" id="ARBA00022723"/>
    </source>
</evidence>
<evidence type="ECO:0000259" key="13">
    <source>
        <dbReference type="Pfam" id="PF02163"/>
    </source>
</evidence>
<evidence type="ECO:0000256" key="3">
    <source>
        <dbReference type="ARBA" id="ARBA00007931"/>
    </source>
</evidence>
<keyword evidence="9 12" id="KW-1133">Transmembrane helix</keyword>
<dbReference type="InterPro" id="IPR008915">
    <property type="entry name" value="Peptidase_M50"/>
</dbReference>
<dbReference type="GO" id="GO:0016020">
    <property type="term" value="C:membrane"/>
    <property type="evidence" value="ECO:0007669"/>
    <property type="project" value="UniProtKB-SubCell"/>
</dbReference>
<dbReference type="RefSeq" id="WP_068129616.1">
    <property type="nucleotide sequence ID" value="NZ_CP042914.1"/>
</dbReference>
<sequence length="267" mass="29220">MLLQEPARSPYDVEFRLGDFPVRIAWTFWLMAAIFGYNIAVSIDTIFLRAYELWSPGVAMLLLVWAVCIFVSILVHELGHAVAFRMCGIHSTIVLYHFGGLAIPVASGQIGRSPSRLSSKENLMIAAAGPFAQLVLAAVVVLGVRLAGYEILLLPWMIRWVPGAVGGEPILNIGTFAMVNCLVWPSVMWAVLNLVPVWPLDGGRIARELFALGGGTLRQSLIVSLIAAALLAAWGLANQQVFLGILFASLAFGNWEMLQSLGNWRRY</sequence>
<feature type="transmembrane region" description="Helical" evidence="12">
    <location>
        <begin position="169"/>
        <end position="195"/>
    </location>
</feature>
<dbReference type="GO" id="GO:0006508">
    <property type="term" value="P:proteolysis"/>
    <property type="evidence" value="ECO:0007669"/>
    <property type="project" value="UniProtKB-KW"/>
</dbReference>
<gene>
    <name evidence="14" type="ORF">UC8_55660</name>
</gene>
<evidence type="ECO:0000256" key="9">
    <source>
        <dbReference type="ARBA" id="ARBA00022989"/>
    </source>
</evidence>
<evidence type="ECO:0000313" key="14">
    <source>
        <dbReference type="EMBL" id="QEG43515.1"/>
    </source>
</evidence>
<keyword evidence="15" id="KW-1185">Reference proteome</keyword>
<evidence type="ECO:0000313" key="15">
    <source>
        <dbReference type="Proteomes" id="UP000325286"/>
    </source>
</evidence>
<dbReference type="OrthoDB" id="166377at2"/>
<feature type="transmembrane region" description="Helical" evidence="12">
    <location>
        <begin position="82"/>
        <end position="103"/>
    </location>
</feature>
<keyword evidence="7" id="KW-0378">Hydrolase</keyword>
<keyword evidence="4" id="KW-0645">Protease</keyword>
<evidence type="ECO:0000256" key="4">
    <source>
        <dbReference type="ARBA" id="ARBA00022670"/>
    </source>
</evidence>
<dbReference type="AlphaFoldDB" id="A0A5B9R154"/>
<dbReference type="GO" id="GO:0008237">
    <property type="term" value="F:metallopeptidase activity"/>
    <property type="evidence" value="ECO:0007669"/>
    <property type="project" value="UniProtKB-KW"/>
</dbReference>
<dbReference type="GO" id="GO:0046872">
    <property type="term" value="F:metal ion binding"/>
    <property type="evidence" value="ECO:0007669"/>
    <property type="project" value="UniProtKB-KW"/>
</dbReference>
<keyword evidence="6" id="KW-0479">Metal-binding</keyword>
<feature type="transmembrane region" description="Helical" evidence="12">
    <location>
        <begin position="53"/>
        <end position="76"/>
    </location>
</feature>
<name>A0A5B9R154_9BACT</name>
<evidence type="ECO:0000256" key="5">
    <source>
        <dbReference type="ARBA" id="ARBA00022692"/>
    </source>
</evidence>
<comment type="similarity">
    <text evidence="3">Belongs to the peptidase M50B family.</text>
</comment>
<evidence type="ECO:0000256" key="1">
    <source>
        <dbReference type="ARBA" id="ARBA00001947"/>
    </source>
</evidence>
<accession>A0A5B9R154</accession>
<evidence type="ECO:0000256" key="12">
    <source>
        <dbReference type="SAM" id="Phobius"/>
    </source>
</evidence>
<dbReference type="Pfam" id="PF02163">
    <property type="entry name" value="Peptidase_M50"/>
    <property type="match status" value="1"/>
</dbReference>